<evidence type="ECO:0000313" key="6">
    <source>
        <dbReference type="Proteomes" id="UP000501168"/>
    </source>
</evidence>
<gene>
    <name evidence="5" type="ORF">IPMB12_07185</name>
</gene>
<dbReference type="Pfam" id="PF01047">
    <property type="entry name" value="MarR"/>
    <property type="match status" value="1"/>
</dbReference>
<dbReference type="GO" id="GO:0003677">
    <property type="term" value="F:DNA binding"/>
    <property type="evidence" value="ECO:0007669"/>
    <property type="project" value="UniProtKB-KW"/>
</dbReference>
<dbReference type="Gene3D" id="1.10.10.10">
    <property type="entry name" value="Winged helix-like DNA-binding domain superfamily/Winged helix DNA-binding domain"/>
    <property type="match status" value="1"/>
</dbReference>
<evidence type="ECO:0000256" key="3">
    <source>
        <dbReference type="ARBA" id="ARBA00023163"/>
    </source>
</evidence>
<evidence type="ECO:0000313" key="5">
    <source>
        <dbReference type="EMBL" id="QIQ21484.1"/>
    </source>
</evidence>
<dbReference type="PRINTS" id="PR00598">
    <property type="entry name" value="HTHMARR"/>
</dbReference>
<dbReference type="InterPro" id="IPR036388">
    <property type="entry name" value="WH-like_DNA-bd_sf"/>
</dbReference>
<dbReference type="InterPro" id="IPR036390">
    <property type="entry name" value="WH_DNA-bd_sf"/>
</dbReference>
<sequence length="173" mass="20206">MSYSFQLVETLLNRHKAQGFEMPFDEIYLTRLLQFTQDKMLIRLNNMFQKYKITNNHFLLFTAIRSTGKEGIQASTLSEMLNISRVQVSRFVEDLVKRQWIDRIQHPTDRRSQYLVVTQQGHDFLNQVSPALYDYVSKAWSTISADEKTQLKNILGRVLTQIEIIEEGAGNES</sequence>
<dbReference type="GO" id="GO:0003700">
    <property type="term" value="F:DNA-binding transcription factor activity"/>
    <property type="evidence" value="ECO:0007669"/>
    <property type="project" value="InterPro"/>
</dbReference>
<dbReference type="KEGG" id="orb:IPMB12_07185"/>
<dbReference type="RefSeq" id="WP_166916342.1">
    <property type="nucleotide sequence ID" value="NZ_CP050253.1"/>
</dbReference>
<dbReference type="PANTHER" id="PTHR42756:SF1">
    <property type="entry name" value="TRANSCRIPTIONAL REPRESSOR OF EMRAB OPERON"/>
    <property type="match status" value="1"/>
</dbReference>
<dbReference type="FunCoup" id="A0A6G9ICQ4">
    <property type="interactions" value="155"/>
</dbReference>
<dbReference type="PROSITE" id="PS50995">
    <property type="entry name" value="HTH_MARR_2"/>
    <property type="match status" value="1"/>
</dbReference>
<organism evidence="5 6">
    <name type="scientific">Zophobihabitans entericus</name>
    <dbReference type="NCBI Taxonomy" id="1635327"/>
    <lineage>
        <taxon>Bacteria</taxon>
        <taxon>Pseudomonadati</taxon>
        <taxon>Pseudomonadota</taxon>
        <taxon>Gammaproteobacteria</taxon>
        <taxon>Orbales</taxon>
        <taxon>Orbaceae</taxon>
        <taxon>Zophobihabitans</taxon>
    </lineage>
</organism>
<proteinExistence type="predicted"/>
<accession>A0A6G9ICQ4</accession>
<keyword evidence="1" id="KW-0805">Transcription regulation</keyword>
<dbReference type="SMART" id="SM00347">
    <property type="entry name" value="HTH_MARR"/>
    <property type="match status" value="1"/>
</dbReference>
<evidence type="ECO:0000256" key="2">
    <source>
        <dbReference type="ARBA" id="ARBA00023125"/>
    </source>
</evidence>
<dbReference type="SUPFAM" id="SSF46785">
    <property type="entry name" value="Winged helix' DNA-binding domain"/>
    <property type="match status" value="1"/>
</dbReference>
<protein>
    <submittedName>
        <fullName evidence="5">MarR family transcriptional regulator</fullName>
    </submittedName>
</protein>
<dbReference type="InParanoid" id="A0A6G9ICQ4"/>
<keyword evidence="3" id="KW-0804">Transcription</keyword>
<name>A0A6G9ICQ4_9GAMM</name>
<reference evidence="5 6" key="1">
    <citation type="submission" date="2020-03" db="EMBL/GenBank/DDBJ databases">
        <title>Complete genome sequence of Orbus sp. IPMB12 (BCRC 80908).</title>
        <authorList>
            <person name="Lo W.-S."/>
            <person name="Chang T.-H."/>
            <person name="Kuo C.-H."/>
        </authorList>
    </citation>
    <scope>NUCLEOTIDE SEQUENCE [LARGE SCALE GENOMIC DNA]</scope>
    <source>
        <strain evidence="5 6">IPMB12</strain>
    </source>
</reference>
<dbReference type="PANTHER" id="PTHR42756">
    <property type="entry name" value="TRANSCRIPTIONAL REGULATOR, MARR"/>
    <property type="match status" value="1"/>
</dbReference>
<keyword evidence="2" id="KW-0238">DNA-binding</keyword>
<dbReference type="EMBL" id="CP050253">
    <property type="protein sequence ID" value="QIQ21484.1"/>
    <property type="molecule type" value="Genomic_DNA"/>
</dbReference>
<evidence type="ECO:0000259" key="4">
    <source>
        <dbReference type="PROSITE" id="PS50995"/>
    </source>
</evidence>
<dbReference type="AlphaFoldDB" id="A0A6G9ICQ4"/>
<feature type="domain" description="HTH marR-type" evidence="4">
    <location>
        <begin position="26"/>
        <end position="160"/>
    </location>
</feature>
<dbReference type="Proteomes" id="UP000501168">
    <property type="component" value="Chromosome"/>
</dbReference>
<keyword evidence="6" id="KW-1185">Reference proteome</keyword>
<dbReference type="InterPro" id="IPR000835">
    <property type="entry name" value="HTH_MarR-typ"/>
</dbReference>
<evidence type="ECO:0000256" key="1">
    <source>
        <dbReference type="ARBA" id="ARBA00023015"/>
    </source>
</evidence>